<evidence type="ECO:0000259" key="1">
    <source>
        <dbReference type="Pfam" id="PF00656"/>
    </source>
</evidence>
<dbReference type="Proteomes" id="UP000239001">
    <property type="component" value="Unassembled WGS sequence"/>
</dbReference>
<comment type="caution">
    <text evidence="3">The sequence shown here is derived from an EMBL/GenBank/DDBJ whole genome shotgun (WGS) entry which is preliminary data.</text>
</comment>
<dbReference type="InterPro" id="IPR011600">
    <property type="entry name" value="Pept_C14_caspase"/>
</dbReference>
<dbReference type="Gene3D" id="3.40.50.1460">
    <property type="match status" value="1"/>
</dbReference>
<dbReference type="Pfam" id="PF00656">
    <property type="entry name" value="Peptidase_C14"/>
    <property type="match status" value="1"/>
</dbReference>
<dbReference type="InterPro" id="IPR029030">
    <property type="entry name" value="Caspase-like_dom_sf"/>
</dbReference>
<dbReference type="GO" id="GO:0006508">
    <property type="term" value="P:proteolysis"/>
    <property type="evidence" value="ECO:0007669"/>
    <property type="project" value="InterPro"/>
</dbReference>
<evidence type="ECO:0000259" key="2">
    <source>
        <dbReference type="Pfam" id="PF14326"/>
    </source>
</evidence>
<gene>
    <name evidence="3" type="ORF">C7H19_10270</name>
</gene>
<dbReference type="SUPFAM" id="SSF52129">
    <property type="entry name" value="Caspase-like"/>
    <property type="match status" value="1"/>
</dbReference>
<dbReference type="RefSeq" id="WP_106456782.1">
    <property type="nucleotide sequence ID" value="NZ_PXOH01000008.1"/>
</dbReference>
<evidence type="ECO:0000313" key="4">
    <source>
        <dbReference type="Proteomes" id="UP000239001"/>
    </source>
</evidence>
<feature type="domain" description="Peptidase C14 caspase" evidence="1">
    <location>
        <begin position="39"/>
        <end position="295"/>
    </location>
</feature>
<evidence type="ECO:0000313" key="3">
    <source>
        <dbReference type="EMBL" id="PSF37541.1"/>
    </source>
</evidence>
<sequence length="740" mass="81526">MEFNRRSFLHQTAFGLLTLGVSQSGLMRMAQTLAATNSRKLALLVGINKYGDENNNLQGCITDVSRQEELLIYRFGFLPSDIVTLTDQQATRENIETAFLEHLIAQAQPGDVVIFHFSGYGHQIKLTSADENEQKINSFLPSDGLLNQKTIANEIVLETILLLARSLSTDQVIMVLDTSHTHKGKQKIGNLRVRSFPVTSSEINPQELSLQDDLKNRIKTLKKRSSVPTLILGASEQDQVATEIIGDSWSSGLFTYVLTQHLWQITSPSQIYFILNQTSQQVTQFTGLQQQPQLLKPDKSRLIYDFISTSIGAEGVITNSNEKTADISLTGLPFNLIDDLGLSSCFVVASSEELEKDFPSPENEVLQVISKQGLNAKTQRLKPTSSLVVGQTVQEWIRVLPRQIGLIIALDSSLSRIERVDATSAFATKPIPNSIATTSNQKVDCILSKIDSNPSKAVGDPDSPNISSTAADASLAIGSYQLLSVAGTPIPSTKGLDNEAVKGAVQRLIPQLKTLLAAKLWRLTCNESSSRLRVTASIDQLTPITQNLITKNTRLTNFVKSLATNSLSSIPQIPIGTEIQYRLTNNEPEPIYCLLMGIDGSGKGFTLSLPRTEPDTETMASGQLQDNIIRSKETLVLPPNNLPTWRVARPIGLTEIYLICSSRPFEKTLKVLETSQVFHHERNPIFTLAQPLDVAQAILEDLNAASEEKRELNNTPSSYALDVNAWATLTFIYQVVEETR</sequence>
<reference evidence="3 4" key="2">
    <citation type="submission" date="2018-03" db="EMBL/GenBank/DDBJ databases">
        <authorList>
            <person name="Keele B.F."/>
        </authorList>
    </citation>
    <scope>NUCLEOTIDE SEQUENCE [LARGE SCALE GENOMIC DNA]</scope>
    <source>
        <strain evidence="3 4">CCALA 016</strain>
    </source>
</reference>
<proteinExistence type="predicted"/>
<dbReference type="Pfam" id="PF14326">
    <property type="entry name" value="DUF4384"/>
    <property type="match status" value="1"/>
</dbReference>
<feature type="domain" description="DUF4384" evidence="2">
    <location>
        <begin position="574"/>
        <end position="664"/>
    </location>
</feature>
<dbReference type="PANTHER" id="PTHR48104">
    <property type="entry name" value="METACASPASE-4"/>
    <property type="match status" value="1"/>
</dbReference>
<organism evidence="3 4">
    <name type="scientific">Aphanothece hegewaldii CCALA 016</name>
    <dbReference type="NCBI Taxonomy" id="2107694"/>
    <lineage>
        <taxon>Bacteria</taxon>
        <taxon>Bacillati</taxon>
        <taxon>Cyanobacteriota</taxon>
        <taxon>Cyanophyceae</taxon>
        <taxon>Oscillatoriophycideae</taxon>
        <taxon>Chroococcales</taxon>
        <taxon>Aphanothecaceae</taxon>
        <taxon>Aphanothece</taxon>
    </lineage>
</organism>
<dbReference type="InterPro" id="IPR050452">
    <property type="entry name" value="Metacaspase"/>
</dbReference>
<dbReference type="OrthoDB" id="505527at2"/>
<protein>
    <submittedName>
        <fullName evidence="3">Peptidase C14</fullName>
    </submittedName>
</protein>
<accession>A0A2T1LYU7</accession>
<keyword evidence="4" id="KW-1185">Reference proteome</keyword>
<dbReference type="InterPro" id="IPR025493">
    <property type="entry name" value="DUF4384"/>
</dbReference>
<dbReference type="InterPro" id="IPR011189">
    <property type="entry name" value="UCP_caspase_lke"/>
</dbReference>
<name>A0A2T1LYU7_9CHRO</name>
<dbReference type="GO" id="GO:0005737">
    <property type="term" value="C:cytoplasm"/>
    <property type="evidence" value="ECO:0007669"/>
    <property type="project" value="TreeGrafter"/>
</dbReference>
<dbReference type="PANTHER" id="PTHR48104:SF30">
    <property type="entry name" value="METACASPASE-1"/>
    <property type="match status" value="1"/>
</dbReference>
<dbReference type="PIRSF" id="PIRSF007398">
    <property type="entry name" value="Sll0148_caspase"/>
    <property type="match status" value="1"/>
</dbReference>
<dbReference type="AlphaFoldDB" id="A0A2T1LYU7"/>
<dbReference type="GO" id="GO:0004197">
    <property type="term" value="F:cysteine-type endopeptidase activity"/>
    <property type="evidence" value="ECO:0007669"/>
    <property type="project" value="InterPro"/>
</dbReference>
<dbReference type="EMBL" id="PXOH01000008">
    <property type="protein sequence ID" value="PSF37541.1"/>
    <property type="molecule type" value="Genomic_DNA"/>
</dbReference>
<reference evidence="3 4" key="1">
    <citation type="submission" date="2018-03" db="EMBL/GenBank/DDBJ databases">
        <title>The ancient ancestry and fast evolution of plastids.</title>
        <authorList>
            <person name="Moore K.R."/>
            <person name="Magnabosco C."/>
            <person name="Momper L."/>
            <person name="Gold D.A."/>
            <person name="Bosak T."/>
            <person name="Fournier G.P."/>
        </authorList>
    </citation>
    <scope>NUCLEOTIDE SEQUENCE [LARGE SCALE GENOMIC DNA]</scope>
    <source>
        <strain evidence="3 4">CCALA 016</strain>
    </source>
</reference>